<protein>
    <submittedName>
        <fullName evidence="2">Uncharacterized protein</fullName>
    </submittedName>
</protein>
<comment type="caution">
    <text evidence="2">The sequence shown here is derived from an EMBL/GenBank/DDBJ whole genome shotgun (WGS) entry which is preliminary data.</text>
</comment>
<evidence type="ECO:0000256" key="1">
    <source>
        <dbReference type="SAM" id="MobiDB-lite"/>
    </source>
</evidence>
<keyword evidence="3" id="KW-1185">Reference proteome</keyword>
<feature type="region of interest" description="Disordered" evidence="1">
    <location>
        <begin position="48"/>
        <end position="70"/>
    </location>
</feature>
<accession>A0A7K0CDU5</accession>
<dbReference type="Proteomes" id="UP000466345">
    <property type="component" value="Unassembled WGS sequence"/>
</dbReference>
<dbReference type="RefSeq" id="WP_194292856.1">
    <property type="nucleotide sequence ID" value="NZ_WEGJ01000002.1"/>
</dbReference>
<reference evidence="2 3" key="1">
    <citation type="submission" date="2019-10" db="EMBL/GenBank/DDBJ databases">
        <title>Streptomyces smaragdinus sp. nov. and Streptomyces fabii sp. nov., isolated from the gut of fungus growing-termite Macrotermes natalensis.</title>
        <authorList>
            <person name="Schwitalla J."/>
            <person name="Benndorf R."/>
            <person name="Martin K."/>
            <person name="De Beer W."/>
            <person name="Kaster A.-K."/>
            <person name="Vollmers J."/>
            <person name="Poulsen M."/>
            <person name="Beemelmanns C."/>
        </authorList>
    </citation>
    <scope>NUCLEOTIDE SEQUENCE [LARGE SCALE GENOMIC DNA]</scope>
    <source>
        <strain evidence="2 3">RB5</strain>
    </source>
</reference>
<gene>
    <name evidence="2" type="ORF">SRB5_10580</name>
</gene>
<sequence length="70" mass="7654">MMDQGPQTIDAALADSPVAMAASYCDKVAEEQPAILTDELRAAFRQLRQDTGWRGPPRRDLAASPQQLDP</sequence>
<dbReference type="EMBL" id="WEGJ01000002">
    <property type="protein sequence ID" value="MQY10944.1"/>
    <property type="molecule type" value="Genomic_DNA"/>
</dbReference>
<organism evidence="2 3">
    <name type="scientific">Streptomyces smaragdinus</name>
    <dbReference type="NCBI Taxonomy" id="2585196"/>
    <lineage>
        <taxon>Bacteria</taxon>
        <taxon>Bacillati</taxon>
        <taxon>Actinomycetota</taxon>
        <taxon>Actinomycetes</taxon>
        <taxon>Kitasatosporales</taxon>
        <taxon>Streptomycetaceae</taxon>
        <taxon>Streptomyces</taxon>
    </lineage>
</organism>
<evidence type="ECO:0000313" key="3">
    <source>
        <dbReference type="Proteomes" id="UP000466345"/>
    </source>
</evidence>
<evidence type="ECO:0000313" key="2">
    <source>
        <dbReference type="EMBL" id="MQY10944.1"/>
    </source>
</evidence>
<dbReference type="AlphaFoldDB" id="A0A7K0CDU5"/>
<proteinExistence type="predicted"/>
<name>A0A7K0CDU5_9ACTN</name>